<dbReference type="AlphaFoldDB" id="W6XRF2"/>
<dbReference type="eggNOG" id="KOG3043">
    <property type="taxonomic scope" value="Eukaryota"/>
</dbReference>
<dbReference type="Gene3D" id="3.40.50.1820">
    <property type="entry name" value="alpha/beta hydrolase"/>
    <property type="match status" value="1"/>
</dbReference>
<dbReference type="EMBL" id="KI964718">
    <property type="protein sequence ID" value="EUC30027.1"/>
    <property type="molecule type" value="Genomic_DNA"/>
</dbReference>
<dbReference type="GO" id="GO:0016787">
    <property type="term" value="F:hydrolase activity"/>
    <property type="evidence" value="ECO:0007669"/>
    <property type="project" value="InterPro"/>
</dbReference>
<accession>W6XRF2</accession>
<dbReference type="GeneID" id="19143124"/>
<protein>
    <recommendedName>
        <fullName evidence="1">Dienelactone hydrolase domain-containing protein</fullName>
    </recommendedName>
</protein>
<evidence type="ECO:0000313" key="3">
    <source>
        <dbReference type="Proteomes" id="UP000053841"/>
    </source>
</evidence>
<name>W6XRF2_COCC2</name>
<dbReference type="SUPFAM" id="SSF53474">
    <property type="entry name" value="alpha/beta-Hydrolases"/>
    <property type="match status" value="1"/>
</dbReference>
<feature type="domain" description="Dienelactone hydrolase" evidence="1">
    <location>
        <begin position="33"/>
        <end position="294"/>
    </location>
</feature>
<gene>
    <name evidence="2" type="ORF">COCCADRAFT_104949</name>
</gene>
<sequence length="296" mass="32069">MSCPDCFRGSLHTNLGQSTSKGKVLDVHGLTCYVALPPVPIANKPESTIIYLPDAFGWQFINNQLLADAYAKESGFRVIIPDIINGGPLNPIAMQLMDAVSEPVKGFNIRGYLRKGSALVKLLAIILPFMMRSSAYKTYPKLLEFARKVKAELPGGAKLGVSGFCWGGLPSTLLCAEPLASWSQDRLIDAHFAAHPSRLDAPKMVVQAIGKFKVPYSLAAAAEDPILTPDKIKNLSSTLESSFGPGNGGNGFNYEIVVYPGCQHGFAIRAKEGDEDAAICAKEAQAQAIRWFQRWL</sequence>
<dbReference type="Pfam" id="PF01738">
    <property type="entry name" value="DLH"/>
    <property type="match status" value="1"/>
</dbReference>
<evidence type="ECO:0000313" key="2">
    <source>
        <dbReference type="EMBL" id="EUC30027.1"/>
    </source>
</evidence>
<dbReference type="InterPro" id="IPR002925">
    <property type="entry name" value="Dienelactn_hydro"/>
</dbReference>
<dbReference type="RefSeq" id="XP_007715660.1">
    <property type="nucleotide sequence ID" value="XM_007717470.1"/>
</dbReference>
<organism evidence="2 3">
    <name type="scientific">Cochliobolus carbonum (strain 26-R-13)</name>
    <name type="common">Maize leaf spot fungus</name>
    <name type="synonym">Bipolaris zeicola</name>
    <dbReference type="NCBI Taxonomy" id="930089"/>
    <lineage>
        <taxon>Eukaryota</taxon>
        <taxon>Fungi</taxon>
        <taxon>Dikarya</taxon>
        <taxon>Ascomycota</taxon>
        <taxon>Pezizomycotina</taxon>
        <taxon>Dothideomycetes</taxon>
        <taxon>Pleosporomycetidae</taxon>
        <taxon>Pleosporales</taxon>
        <taxon>Pleosporineae</taxon>
        <taxon>Pleosporaceae</taxon>
        <taxon>Bipolaris</taxon>
    </lineage>
</organism>
<dbReference type="HOGENOM" id="CLU_054590_2_3_1"/>
<keyword evidence="3" id="KW-1185">Reference proteome</keyword>
<dbReference type="PANTHER" id="PTHR17630:SF105">
    <property type="entry name" value="DIENELACTONE HYDROLASE FAMILY PROTEIN (AFU_ORTHOLOGUE AFUA_4G08790)"/>
    <property type="match status" value="1"/>
</dbReference>
<reference evidence="2 3" key="1">
    <citation type="journal article" date="2013" name="PLoS Genet.">
        <title>Comparative genome structure, secondary metabolite, and effector coding capacity across Cochliobolus pathogens.</title>
        <authorList>
            <person name="Condon B.J."/>
            <person name="Leng Y."/>
            <person name="Wu D."/>
            <person name="Bushley K.E."/>
            <person name="Ohm R.A."/>
            <person name="Otillar R."/>
            <person name="Martin J."/>
            <person name="Schackwitz W."/>
            <person name="Grimwood J."/>
            <person name="MohdZainudin N."/>
            <person name="Xue C."/>
            <person name="Wang R."/>
            <person name="Manning V.A."/>
            <person name="Dhillon B."/>
            <person name="Tu Z.J."/>
            <person name="Steffenson B.J."/>
            <person name="Salamov A."/>
            <person name="Sun H."/>
            <person name="Lowry S."/>
            <person name="LaButti K."/>
            <person name="Han J."/>
            <person name="Copeland A."/>
            <person name="Lindquist E."/>
            <person name="Barry K."/>
            <person name="Schmutz J."/>
            <person name="Baker S.E."/>
            <person name="Ciuffetti L.M."/>
            <person name="Grigoriev I.V."/>
            <person name="Zhong S."/>
            <person name="Turgeon B.G."/>
        </authorList>
    </citation>
    <scope>NUCLEOTIDE SEQUENCE [LARGE SCALE GENOMIC DNA]</scope>
    <source>
        <strain evidence="2 3">26-R-13</strain>
    </source>
</reference>
<dbReference type="PANTHER" id="PTHR17630">
    <property type="entry name" value="DIENELACTONE HYDROLASE"/>
    <property type="match status" value="1"/>
</dbReference>
<dbReference type="OrthoDB" id="17560at2759"/>
<dbReference type="InterPro" id="IPR029058">
    <property type="entry name" value="AB_hydrolase_fold"/>
</dbReference>
<dbReference type="KEGG" id="bze:COCCADRAFT_104949"/>
<dbReference type="Proteomes" id="UP000053841">
    <property type="component" value="Unassembled WGS sequence"/>
</dbReference>
<evidence type="ECO:0000259" key="1">
    <source>
        <dbReference type="Pfam" id="PF01738"/>
    </source>
</evidence>
<proteinExistence type="predicted"/>